<dbReference type="STRING" id="218821.SAMN05421837_1099"/>
<keyword evidence="5" id="KW-1185">Reference proteome</keyword>
<dbReference type="PROSITE" id="PS01043">
    <property type="entry name" value="TRANSPOSASE_IS30"/>
    <property type="match status" value="1"/>
</dbReference>
<evidence type="ECO:0000259" key="3">
    <source>
        <dbReference type="PROSITE" id="PS50994"/>
    </source>
</evidence>
<name>A0A1H5RBU8_9PSEU</name>
<dbReference type="InterPro" id="IPR036397">
    <property type="entry name" value="RNaseH_sf"/>
</dbReference>
<dbReference type="PANTHER" id="PTHR10948:SF23">
    <property type="entry name" value="TRANSPOSASE INSI FOR INSERTION SEQUENCE ELEMENT IS30A-RELATED"/>
    <property type="match status" value="1"/>
</dbReference>
<reference evidence="5" key="1">
    <citation type="submission" date="2016-10" db="EMBL/GenBank/DDBJ databases">
        <authorList>
            <person name="Varghese N."/>
            <person name="Submissions S."/>
        </authorList>
    </citation>
    <scope>NUCLEOTIDE SEQUENCE [LARGE SCALE GENOMIC DNA]</scope>
    <source>
        <strain evidence="5">DSM 44654</strain>
    </source>
</reference>
<dbReference type="InterPro" id="IPR001598">
    <property type="entry name" value="Transposase_IS30_CS"/>
</dbReference>
<evidence type="ECO:0000313" key="5">
    <source>
        <dbReference type="Proteomes" id="UP000198878"/>
    </source>
</evidence>
<feature type="domain" description="Integrase catalytic" evidence="3">
    <location>
        <begin position="1"/>
        <end position="138"/>
    </location>
</feature>
<dbReference type="PANTHER" id="PTHR10948">
    <property type="entry name" value="TRANSPOSASE"/>
    <property type="match status" value="1"/>
</dbReference>
<protein>
    <submittedName>
        <fullName evidence="4">Integrase core domain-containing protein</fullName>
    </submittedName>
</protein>
<dbReference type="PROSITE" id="PS50994">
    <property type="entry name" value="INTEGRASE"/>
    <property type="match status" value="1"/>
</dbReference>
<dbReference type="EMBL" id="FNUJ01000009">
    <property type="protein sequence ID" value="SEF35852.1"/>
    <property type="molecule type" value="Genomic_DNA"/>
</dbReference>
<dbReference type="GO" id="GO:0006313">
    <property type="term" value="P:DNA transposition"/>
    <property type="evidence" value="ECO:0007669"/>
    <property type="project" value="InterPro"/>
</dbReference>
<evidence type="ECO:0000256" key="2">
    <source>
        <dbReference type="ARBA" id="ARBA00006363"/>
    </source>
</evidence>
<organism evidence="4 5">
    <name type="scientific">Amycolatopsis pretoriensis</name>
    <dbReference type="NCBI Taxonomy" id="218821"/>
    <lineage>
        <taxon>Bacteria</taxon>
        <taxon>Bacillati</taxon>
        <taxon>Actinomycetota</taxon>
        <taxon>Actinomycetes</taxon>
        <taxon>Pseudonocardiales</taxon>
        <taxon>Pseudonocardiaceae</taxon>
        <taxon>Amycolatopsis</taxon>
    </lineage>
</organism>
<dbReference type="GO" id="GO:0005829">
    <property type="term" value="C:cytosol"/>
    <property type="evidence" value="ECO:0007669"/>
    <property type="project" value="TreeGrafter"/>
</dbReference>
<dbReference type="AlphaFoldDB" id="A0A1H5RBU8"/>
<dbReference type="InterPro" id="IPR012337">
    <property type="entry name" value="RNaseH-like_sf"/>
</dbReference>
<dbReference type="NCBIfam" id="NF033563">
    <property type="entry name" value="transpos_IS30"/>
    <property type="match status" value="1"/>
</dbReference>
<evidence type="ECO:0000256" key="1">
    <source>
        <dbReference type="ARBA" id="ARBA00002190"/>
    </source>
</evidence>
<comment type="function">
    <text evidence="1">Required for the transposition of the insertion element.</text>
</comment>
<dbReference type="InterPro" id="IPR053392">
    <property type="entry name" value="Transposase_IS30-like"/>
</dbReference>
<proteinExistence type="inferred from homology"/>
<dbReference type="InterPro" id="IPR001584">
    <property type="entry name" value="Integrase_cat-core"/>
</dbReference>
<dbReference type="GO" id="GO:0004803">
    <property type="term" value="F:transposase activity"/>
    <property type="evidence" value="ECO:0007669"/>
    <property type="project" value="InterPro"/>
</dbReference>
<gene>
    <name evidence="4" type="ORF">SAMN05421837_1099</name>
</gene>
<dbReference type="Proteomes" id="UP000198878">
    <property type="component" value="Unassembled WGS sequence"/>
</dbReference>
<dbReference type="GO" id="GO:0015074">
    <property type="term" value="P:DNA integration"/>
    <property type="evidence" value="ECO:0007669"/>
    <property type="project" value="InterPro"/>
</dbReference>
<dbReference type="Gene3D" id="3.30.420.10">
    <property type="entry name" value="Ribonuclease H-like superfamily/Ribonuclease H"/>
    <property type="match status" value="1"/>
</dbReference>
<comment type="similarity">
    <text evidence="2">Belongs to the transposase IS30 family.</text>
</comment>
<accession>A0A1H5RBU8</accession>
<sequence>MPGVTRAGGRSNTRYVMLLHLPEGYMPSLVRDALITKIQTLPEQLRRSLTWDQGSEMHLHAQFTAAATMPICFCDPHAPWQRGSNENTNGLLRQYFPKGTDLTVHTAEHLDMVAVELNDRPRMTLGWDSPAERMTQLLNTNHSQQQCCNDR</sequence>
<dbReference type="InterPro" id="IPR051917">
    <property type="entry name" value="Transposase-Integrase"/>
</dbReference>
<dbReference type="SUPFAM" id="SSF53098">
    <property type="entry name" value="Ribonuclease H-like"/>
    <property type="match status" value="1"/>
</dbReference>
<evidence type="ECO:0000313" key="4">
    <source>
        <dbReference type="EMBL" id="SEF35852.1"/>
    </source>
</evidence>
<dbReference type="GO" id="GO:0003677">
    <property type="term" value="F:DNA binding"/>
    <property type="evidence" value="ECO:0007669"/>
    <property type="project" value="InterPro"/>
</dbReference>